<keyword evidence="5" id="KW-1185">Reference proteome</keyword>
<dbReference type="Pfam" id="PF00266">
    <property type="entry name" value="Aminotran_5"/>
    <property type="match status" value="1"/>
</dbReference>
<dbReference type="InterPro" id="IPR015422">
    <property type="entry name" value="PyrdxlP-dep_Trfase_small"/>
</dbReference>
<feature type="compositionally biased region" description="Low complexity" evidence="2">
    <location>
        <begin position="85"/>
        <end position="98"/>
    </location>
</feature>
<dbReference type="EMBL" id="JANIEX010001626">
    <property type="protein sequence ID" value="KAJ3555960.1"/>
    <property type="molecule type" value="Genomic_DNA"/>
</dbReference>
<evidence type="ECO:0000256" key="1">
    <source>
        <dbReference type="ARBA" id="ARBA00022898"/>
    </source>
</evidence>
<dbReference type="InterPro" id="IPR015421">
    <property type="entry name" value="PyrdxlP-dep_Trfase_major"/>
</dbReference>
<proteinExistence type="predicted"/>
<gene>
    <name evidence="4" type="ORF">NP233_g12087</name>
</gene>
<dbReference type="Gene3D" id="3.90.1150.10">
    <property type="entry name" value="Aspartate Aminotransferase, domain 1"/>
    <property type="match status" value="1"/>
</dbReference>
<accession>A0AAD5YKR5</accession>
<comment type="caution">
    <text evidence="4">The sequence shown here is derived from an EMBL/GenBank/DDBJ whole genome shotgun (WGS) entry which is preliminary data.</text>
</comment>
<dbReference type="PANTHER" id="PTHR43092">
    <property type="entry name" value="L-CYSTEINE DESULFHYDRASE"/>
    <property type="match status" value="1"/>
</dbReference>
<organism evidence="4 5">
    <name type="scientific">Leucocoprinus birnbaumii</name>
    <dbReference type="NCBI Taxonomy" id="56174"/>
    <lineage>
        <taxon>Eukaryota</taxon>
        <taxon>Fungi</taxon>
        <taxon>Dikarya</taxon>
        <taxon>Basidiomycota</taxon>
        <taxon>Agaricomycotina</taxon>
        <taxon>Agaricomycetes</taxon>
        <taxon>Agaricomycetidae</taxon>
        <taxon>Agaricales</taxon>
        <taxon>Agaricineae</taxon>
        <taxon>Agaricaceae</taxon>
        <taxon>Leucocoprinus</taxon>
    </lineage>
</organism>
<dbReference type="PANTHER" id="PTHR43092:SF2">
    <property type="entry name" value="HERCYNYLCYSTEINE SULFOXIDE LYASE"/>
    <property type="match status" value="1"/>
</dbReference>
<evidence type="ECO:0000313" key="5">
    <source>
        <dbReference type="Proteomes" id="UP001213000"/>
    </source>
</evidence>
<sequence>MDGRTHHRFEPVISEFDCNVLIVLLFDYLWEVSYLRQRRALNSASVFDLSLRAYHIIPSLTHSHLPKAHLNNHQHRIPHNYPRGSQIPLSQSQSPLRQKPARHPDRSAFAPRSIYGIQPDTMENVDPADLYRQGPPTFGHELLKYFALDPEYINLNHGTHSPLHPSLPNQPCKRGDSHKRHTAPMVLTGSFGSSPYVVHKVANDLNLKLESNPDRFLRLEYLHYLTDVREKLAKMVNAKRDEIVLVPNASVGINTVLRNFEWEEGDVIVYFNTSYKSIYQTAHNLADIHPHPTLSELTLLFPTTPSSIISSFRAHIQSLPKKQGKKRVAIIDSIISNPGAYIPWQELVKICREEGVWSVVDAAHSIGQEQDIDLSEVMPDFWTSNCHKWLHAKRAVAMLYIPERNRDIIKTSHPTSHAYKPVEQRTLQDFLAQWEWNGTMDWIPFLIVGAALDFRKWIGGEAKIYEYCHSLALEGGRRMAEVFGTRVMDPNGEFTLNMVNVELPFPGSIPESAKVDMLFKKKMLLERNAYSAHFYHNGKWWTRCSAQVYNEISDFEKIARIWIEVCDEVRREVEKDNN</sequence>
<protein>
    <recommendedName>
        <fullName evidence="3">Aminotransferase class V domain-containing protein</fullName>
    </recommendedName>
</protein>
<dbReference type="SUPFAM" id="SSF53383">
    <property type="entry name" value="PLP-dependent transferases"/>
    <property type="match status" value="1"/>
</dbReference>
<feature type="domain" description="Aminotransferase class V" evidence="3">
    <location>
        <begin position="223"/>
        <end position="501"/>
    </location>
</feature>
<feature type="region of interest" description="Disordered" evidence="2">
    <location>
        <begin position="74"/>
        <end position="107"/>
    </location>
</feature>
<keyword evidence="1" id="KW-0663">Pyridoxal phosphate</keyword>
<evidence type="ECO:0000313" key="4">
    <source>
        <dbReference type="EMBL" id="KAJ3555960.1"/>
    </source>
</evidence>
<dbReference type="Proteomes" id="UP001213000">
    <property type="component" value="Unassembled WGS sequence"/>
</dbReference>
<dbReference type="InterPro" id="IPR000192">
    <property type="entry name" value="Aminotrans_V_dom"/>
</dbReference>
<evidence type="ECO:0000259" key="3">
    <source>
        <dbReference type="Pfam" id="PF00266"/>
    </source>
</evidence>
<reference evidence="4" key="1">
    <citation type="submission" date="2022-07" db="EMBL/GenBank/DDBJ databases">
        <title>Genome Sequence of Leucocoprinus birnbaumii.</title>
        <authorList>
            <person name="Buettner E."/>
        </authorList>
    </citation>
    <scope>NUCLEOTIDE SEQUENCE</scope>
    <source>
        <strain evidence="4">VT141</strain>
    </source>
</reference>
<dbReference type="AlphaFoldDB" id="A0AAD5YKR5"/>
<dbReference type="InterPro" id="IPR015424">
    <property type="entry name" value="PyrdxlP-dep_Trfase"/>
</dbReference>
<dbReference type="Gene3D" id="3.40.640.10">
    <property type="entry name" value="Type I PLP-dependent aspartate aminotransferase-like (Major domain)"/>
    <property type="match status" value="1"/>
</dbReference>
<evidence type="ECO:0000256" key="2">
    <source>
        <dbReference type="SAM" id="MobiDB-lite"/>
    </source>
</evidence>
<name>A0AAD5YKR5_9AGAR</name>